<proteinExistence type="predicted"/>
<accession>A0ABR4JMR7</accession>
<dbReference type="GeneID" id="98162065"/>
<dbReference type="Proteomes" id="UP001610444">
    <property type="component" value="Unassembled WGS sequence"/>
</dbReference>
<feature type="transmembrane region" description="Helical" evidence="1">
    <location>
        <begin position="523"/>
        <end position="540"/>
    </location>
</feature>
<evidence type="ECO:0000256" key="1">
    <source>
        <dbReference type="SAM" id="Phobius"/>
    </source>
</evidence>
<evidence type="ECO:0000313" key="2">
    <source>
        <dbReference type="EMBL" id="KAL2841344.1"/>
    </source>
</evidence>
<keyword evidence="1" id="KW-0472">Membrane</keyword>
<keyword evidence="1" id="KW-0812">Transmembrane</keyword>
<dbReference type="EMBL" id="JBFXLR010000058">
    <property type="protein sequence ID" value="KAL2841344.1"/>
    <property type="molecule type" value="Genomic_DNA"/>
</dbReference>
<keyword evidence="1" id="KW-1133">Transmembrane helix</keyword>
<feature type="transmembrane region" description="Helical" evidence="1">
    <location>
        <begin position="494"/>
        <end position="516"/>
    </location>
</feature>
<feature type="transmembrane region" description="Helical" evidence="1">
    <location>
        <begin position="546"/>
        <end position="564"/>
    </location>
</feature>
<evidence type="ECO:0000313" key="3">
    <source>
        <dbReference type="Proteomes" id="UP001610444"/>
    </source>
</evidence>
<organism evidence="2 3">
    <name type="scientific">Aspergillus pseudodeflectus</name>
    <dbReference type="NCBI Taxonomy" id="176178"/>
    <lineage>
        <taxon>Eukaryota</taxon>
        <taxon>Fungi</taxon>
        <taxon>Dikarya</taxon>
        <taxon>Ascomycota</taxon>
        <taxon>Pezizomycotina</taxon>
        <taxon>Eurotiomycetes</taxon>
        <taxon>Eurotiomycetidae</taxon>
        <taxon>Eurotiales</taxon>
        <taxon>Aspergillaceae</taxon>
        <taxon>Aspergillus</taxon>
        <taxon>Aspergillus subgen. Nidulantes</taxon>
    </lineage>
</organism>
<protein>
    <submittedName>
        <fullName evidence="2">Uncharacterized protein</fullName>
    </submittedName>
</protein>
<dbReference type="RefSeq" id="XP_070894530.1">
    <property type="nucleotide sequence ID" value="XM_071046901.1"/>
</dbReference>
<reference evidence="2 3" key="1">
    <citation type="submission" date="2024-07" db="EMBL/GenBank/DDBJ databases">
        <title>Section-level genome sequencing and comparative genomics of Aspergillus sections Usti and Cavernicolus.</title>
        <authorList>
            <consortium name="Lawrence Berkeley National Laboratory"/>
            <person name="Nybo J.L."/>
            <person name="Vesth T.C."/>
            <person name="Theobald S."/>
            <person name="Frisvad J.C."/>
            <person name="Larsen T.O."/>
            <person name="Kjaerboelling I."/>
            <person name="Rothschild-Mancinelli K."/>
            <person name="Lyhne E.K."/>
            <person name="Kogle M.E."/>
            <person name="Barry K."/>
            <person name="Clum A."/>
            <person name="Na H."/>
            <person name="Ledsgaard L."/>
            <person name="Lin J."/>
            <person name="Lipzen A."/>
            <person name="Kuo A."/>
            <person name="Riley R."/>
            <person name="Mondo S."/>
            <person name="LaButti K."/>
            <person name="Haridas S."/>
            <person name="Pangalinan J."/>
            <person name="Salamov A.A."/>
            <person name="Simmons B.A."/>
            <person name="Magnuson J.K."/>
            <person name="Chen J."/>
            <person name="Drula E."/>
            <person name="Henrissat B."/>
            <person name="Wiebenga A."/>
            <person name="Lubbers R.J."/>
            <person name="Gomes A.C."/>
            <person name="Macurrencykelacurrency M.R."/>
            <person name="Stajich J."/>
            <person name="Grigoriev I.V."/>
            <person name="Mortensen U.H."/>
            <person name="De vries R.P."/>
            <person name="Baker S.E."/>
            <person name="Andersen M.R."/>
        </authorList>
    </citation>
    <scope>NUCLEOTIDE SEQUENCE [LARGE SCALE GENOMIC DNA]</scope>
    <source>
        <strain evidence="2 3">CBS 756.74</strain>
    </source>
</reference>
<comment type="caution">
    <text evidence="2">The sequence shown here is derived from an EMBL/GenBank/DDBJ whole genome shotgun (WGS) entry which is preliminary data.</text>
</comment>
<keyword evidence="3" id="KW-1185">Reference proteome</keyword>
<name>A0ABR4JMR7_9EURO</name>
<sequence length="579" mass="66287">MANMRRFLSWDPKFTQRNAELYDAENLRLHVPPGLTRIEAFLSLRVHRLMPEQYSYAALREFLERDLLDVGRLEETVPIRDGSQEAEKIVLLDERRDPSRLNTSSSRYWAEYAQYPPLGESVCLKALSTKGLYDILKTERAGLGTSSPERRSIYIRDLSPLCALALVLPVSIRYAPSLRDFLSKYITARAFFGISIEYPIRPASTYTFEFHIPYYALRRSTTGMSTFKSHTNRRAGEFQASFSLCAGDEREFFHEAQVSVLLVGIDEWVWTLYCLVETHFSESGPEDVEHYIRPGGDWDAPSGEGANYSRPVWNPREYFLLVLSRRLRQVRFEWANLVQTLETRFKILVGAESFLAMEVGANKDDNQEEDTFNGPSTARKRTDDGDLELTNDYTWAIQVLQLFSNQLIKTIEAWNEFADKHLHVFHPDETPANFLPKVQSYLESLDTDVSELRFIYKTIIRRIGTFESKRSNILNTSALVEARASNTQADNIGLLTKVTVFYLPLGLVTAVFSMAFIPSNIHWWLYLGVLAAFTILSVTVSSNLSWLLGLSTPLSLLNYLRALPKRQTTRRTKKASSIV</sequence>
<dbReference type="Gene3D" id="1.20.58.340">
    <property type="entry name" value="Magnesium transport protein CorA, transmembrane region"/>
    <property type="match status" value="1"/>
</dbReference>
<gene>
    <name evidence="2" type="ORF">BJX68DRAFT_271220</name>
</gene>